<keyword evidence="1" id="KW-1133">Transmembrane helix</keyword>
<organism evidence="2 3">
    <name type="scientific">Anaeromyces robustus</name>
    <dbReference type="NCBI Taxonomy" id="1754192"/>
    <lineage>
        <taxon>Eukaryota</taxon>
        <taxon>Fungi</taxon>
        <taxon>Fungi incertae sedis</taxon>
        <taxon>Chytridiomycota</taxon>
        <taxon>Chytridiomycota incertae sedis</taxon>
        <taxon>Neocallimastigomycetes</taxon>
        <taxon>Neocallimastigales</taxon>
        <taxon>Neocallimastigaceae</taxon>
        <taxon>Anaeromyces</taxon>
    </lineage>
</organism>
<dbReference type="Proteomes" id="UP000193944">
    <property type="component" value="Unassembled WGS sequence"/>
</dbReference>
<protein>
    <submittedName>
        <fullName evidence="2">Uncharacterized protein</fullName>
    </submittedName>
</protein>
<accession>A0A1Y1XNN3</accession>
<sequence length="51" mass="6324">MNVFVSVIFFLMNFLVFEFMYHKKTINKTFILHILIWFIKINYHKIIGKIE</sequence>
<keyword evidence="1" id="KW-0472">Membrane</keyword>
<reference evidence="2 3" key="2">
    <citation type="submission" date="2016-08" db="EMBL/GenBank/DDBJ databases">
        <title>Pervasive Adenine N6-methylation of Active Genes in Fungi.</title>
        <authorList>
            <consortium name="DOE Joint Genome Institute"/>
            <person name="Mondo S.J."/>
            <person name="Dannebaum R.O."/>
            <person name="Kuo R.C."/>
            <person name="Labutti K."/>
            <person name="Haridas S."/>
            <person name="Kuo A."/>
            <person name="Salamov A."/>
            <person name="Ahrendt S.R."/>
            <person name="Lipzen A."/>
            <person name="Sullivan W."/>
            <person name="Andreopoulos W.B."/>
            <person name="Clum A."/>
            <person name="Lindquist E."/>
            <person name="Daum C."/>
            <person name="Ramamoorthy G.K."/>
            <person name="Gryganskyi A."/>
            <person name="Culley D."/>
            <person name="Magnuson J.K."/>
            <person name="James T.Y."/>
            <person name="O'Malley M.A."/>
            <person name="Stajich J.E."/>
            <person name="Spatafora J.W."/>
            <person name="Visel A."/>
            <person name="Grigoriev I.V."/>
        </authorList>
    </citation>
    <scope>NUCLEOTIDE SEQUENCE [LARGE SCALE GENOMIC DNA]</scope>
    <source>
        <strain evidence="2 3">S4</strain>
    </source>
</reference>
<reference evidence="2 3" key="1">
    <citation type="submission" date="2016-08" db="EMBL/GenBank/DDBJ databases">
        <title>A Parts List for Fungal Cellulosomes Revealed by Comparative Genomics.</title>
        <authorList>
            <consortium name="DOE Joint Genome Institute"/>
            <person name="Haitjema C.H."/>
            <person name="Gilmore S.P."/>
            <person name="Henske J.K."/>
            <person name="Solomon K.V."/>
            <person name="De Groot R."/>
            <person name="Kuo A."/>
            <person name="Mondo S.J."/>
            <person name="Salamov A.A."/>
            <person name="Labutti K."/>
            <person name="Zhao Z."/>
            <person name="Chiniquy J."/>
            <person name="Barry K."/>
            <person name="Brewer H.M."/>
            <person name="Purvine S.O."/>
            <person name="Wright A.T."/>
            <person name="Boxma B."/>
            <person name="Van Alen T."/>
            <person name="Hackstein J.H."/>
            <person name="Baker S.E."/>
            <person name="Grigoriev I.V."/>
            <person name="O'Malley M.A."/>
        </authorList>
    </citation>
    <scope>NUCLEOTIDE SEQUENCE [LARGE SCALE GENOMIC DNA]</scope>
    <source>
        <strain evidence="2 3">S4</strain>
    </source>
</reference>
<evidence type="ECO:0000256" key="1">
    <source>
        <dbReference type="SAM" id="Phobius"/>
    </source>
</evidence>
<dbReference type="EMBL" id="MCFG01000009">
    <property type="protein sequence ID" value="ORX87370.1"/>
    <property type="molecule type" value="Genomic_DNA"/>
</dbReference>
<evidence type="ECO:0000313" key="3">
    <source>
        <dbReference type="Proteomes" id="UP000193944"/>
    </source>
</evidence>
<proteinExistence type="predicted"/>
<gene>
    <name evidence="2" type="ORF">BCR32DRAFT_160987</name>
</gene>
<name>A0A1Y1XNN3_9FUNG</name>
<comment type="caution">
    <text evidence="2">The sequence shown here is derived from an EMBL/GenBank/DDBJ whole genome shotgun (WGS) entry which is preliminary data.</text>
</comment>
<evidence type="ECO:0000313" key="2">
    <source>
        <dbReference type="EMBL" id="ORX87370.1"/>
    </source>
</evidence>
<keyword evidence="1" id="KW-0812">Transmembrane</keyword>
<keyword evidence="3" id="KW-1185">Reference proteome</keyword>
<dbReference type="AlphaFoldDB" id="A0A1Y1XNN3"/>
<feature type="transmembrane region" description="Helical" evidence="1">
    <location>
        <begin position="6"/>
        <end position="22"/>
    </location>
</feature>